<dbReference type="GO" id="GO:0016740">
    <property type="term" value="F:transferase activity"/>
    <property type="evidence" value="ECO:0007669"/>
    <property type="project" value="UniProtKB-KW"/>
</dbReference>
<dbReference type="PANTHER" id="PTHR46065:SF3">
    <property type="entry name" value="FI20425P1"/>
    <property type="match status" value="1"/>
</dbReference>
<evidence type="ECO:0000256" key="6">
    <source>
        <dbReference type="ARBA" id="ARBA00022786"/>
    </source>
</evidence>
<proteinExistence type="predicted"/>
<dbReference type="PROSITE" id="PS51292">
    <property type="entry name" value="ZF_RING_CH"/>
    <property type="match status" value="1"/>
</dbReference>
<feature type="region of interest" description="Disordered" evidence="10">
    <location>
        <begin position="1"/>
        <end position="39"/>
    </location>
</feature>
<dbReference type="SUPFAM" id="SSF57850">
    <property type="entry name" value="RING/U-box"/>
    <property type="match status" value="1"/>
</dbReference>
<keyword evidence="2" id="KW-0808">Transferase</keyword>
<evidence type="ECO:0000256" key="2">
    <source>
        <dbReference type="ARBA" id="ARBA00022679"/>
    </source>
</evidence>
<dbReference type="InterPro" id="IPR013083">
    <property type="entry name" value="Znf_RING/FYVE/PHD"/>
</dbReference>
<evidence type="ECO:0000259" key="12">
    <source>
        <dbReference type="PROSITE" id="PS51292"/>
    </source>
</evidence>
<organism evidence="13 14">
    <name type="scientific">Vitrella brassicaformis (strain CCMP3155)</name>
    <dbReference type="NCBI Taxonomy" id="1169540"/>
    <lineage>
        <taxon>Eukaryota</taxon>
        <taxon>Sar</taxon>
        <taxon>Alveolata</taxon>
        <taxon>Colpodellida</taxon>
        <taxon>Vitrellaceae</taxon>
        <taxon>Vitrella</taxon>
    </lineage>
</organism>
<evidence type="ECO:0000256" key="8">
    <source>
        <dbReference type="ARBA" id="ARBA00022989"/>
    </source>
</evidence>
<feature type="transmembrane region" description="Helical" evidence="11">
    <location>
        <begin position="154"/>
        <end position="176"/>
    </location>
</feature>
<keyword evidence="3 11" id="KW-0812">Transmembrane</keyword>
<evidence type="ECO:0000256" key="5">
    <source>
        <dbReference type="ARBA" id="ARBA00022771"/>
    </source>
</evidence>
<keyword evidence="4" id="KW-0479">Metal-binding</keyword>
<dbReference type="SMART" id="SM00744">
    <property type="entry name" value="RINGv"/>
    <property type="match status" value="1"/>
</dbReference>
<accession>A0A0G4F0P3</accession>
<evidence type="ECO:0000256" key="3">
    <source>
        <dbReference type="ARBA" id="ARBA00022692"/>
    </source>
</evidence>
<keyword evidence="9 11" id="KW-0472">Membrane</keyword>
<evidence type="ECO:0000256" key="11">
    <source>
        <dbReference type="SAM" id="Phobius"/>
    </source>
</evidence>
<dbReference type="PhylomeDB" id="A0A0G4F0P3"/>
<sequence>MMGNRNNSGSEKKDEEELRPGAASGPLLPPRRADDDLDEETGEPFCRICHAGPDGGELISPCKCTGSIRFIHRECLDKWRSSVSVNPQNLVRCEVCHYRYEFENASVSSSHIYCLLIVYFLGILSLLTASAFILGLGVQPLYVHYVDDRIPSEIGPVTLVAGFLPIFFVLGVYSLCRMCLEGSSRDLGAWVYVDFGWMSGEAGMACLGFIIVVGIAAAVVHLFLAPMKKLYDDTRANLAKSYRVVNYMGSSDR</sequence>
<keyword evidence="5" id="KW-0863">Zinc-finger</keyword>
<feature type="transmembrane region" description="Helical" evidence="11">
    <location>
        <begin position="112"/>
        <end position="134"/>
    </location>
</feature>
<name>A0A0G4F0P3_VITBC</name>
<feature type="compositionally biased region" description="Basic and acidic residues" evidence="10">
    <location>
        <begin position="10"/>
        <end position="19"/>
    </location>
</feature>
<dbReference type="Pfam" id="PF12906">
    <property type="entry name" value="RINGv"/>
    <property type="match status" value="1"/>
</dbReference>
<dbReference type="STRING" id="1169540.A0A0G4F0P3"/>
<dbReference type="EMBL" id="CDMY01000356">
    <property type="protein sequence ID" value="CEM05191.1"/>
    <property type="molecule type" value="Genomic_DNA"/>
</dbReference>
<evidence type="ECO:0000313" key="13">
    <source>
        <dbReference type="EMBL" id="CEM05191.1"/>
    </source>
</evidence>
<reference evidence="13 14" key="1">
    <citation type="submission" date="2014-11" db="EMBL/GenBank/DDBJ databases">
        <authorList>
            <person name="Zhu J."/>
            <person name="Qi W."/>
            <person name="Song R."/>
        </authorList>
    </citation>
    <scope>NUCLEOTIDE SEQUENCE [LARGE SCALE GENOMIC DNA]</scope>
</reference>
<dbReference type="InParanoid" id="A0A0G4F0P3"/>
<dbReference type="Proteomes" id="UP000041254">
    <property type="component" value="Unassembled WGS sequence"/>
</dbReference>
<gene>
    <name evidence="13" type="ORF">Vbra_14157</name>
</gene>
<evidence type="ECO:0000256" key="4">
    <source>
        <dbReference type="ARBA" id="ARBA00022723"/>
    </source>
</evidence>
<dbReference type="InterPro" id="IPR011016">
    <property type="entry name" value="Znf_RING-CH"/>
</dbReference>
<comment type="subcellular location">
    <subcellularLocation>
        <location evidence="1">Membrane</location>
        <topology evidence="1">Multi-pass membrane protein</topology>
    </subcellularLocation>
</comment>
<evidence type="ECO:0000256" key="10">
    <source>
        <dbReference type="SAM" id="MobiDB-lite"/>
    </source>
</evidence>
<keyword evidence="7" id="KW-0862">Zinc</keyword>
<evidence type="ECO:0000256" key="9">
    <source>
        <dbReference type="ARBA" id="ARBA00023136"/>
    </source>
</evidence>
<dbReference type="AlphaFoldDB" id="A0A0G4F0P3"/>
<evidence type="ECO:0000313" key="14">
    <source>
        <dbReference type="Proteomes" id="UP000041254"/>
    </source>
</evidence>
<keyword evidence="14" id="KW-1185">Reference proteome</keyword>
<dbReference type="VEuPathDB" id="CryptoDB:Vbra_14157"/>
<protein>
    <recommendedName>
        <fullName evidence="12">RING-CH-type domain-containing protein</fullName>
    </recommendedName>
</protein>
<keyword evidence="8 11" id="KW-1133">Transmembrane helix</keyword>
<dbReference type="GO" id="GO:0008270">
    <property type="term" value="F:zinc ion binding"/>
    <property type="evidence" value="ECO:0007669"/>
    <property type="project" value="UniProtKB-KW"/>
</dbReference>
<evidence type="ECO:0000256" key="7">
    <source>
        <dbReference type="ARBA" id="ARBA00022833"/>
    </source>
</evidence>
<dbReference type="GO" id="GO:0016020">
    <property type="term" value="C:membrane"/>
    <property type="evidence" value="ECO:0007669"/>
    <property type="project" value="UniProtKB-SubCell"/>
</dbReference>
<evidence type="ECO:0000256" key="1">
    <source>
        <dbReference type="ARBA" id="ARBA00004141"/>
    </source>
</evidence>
<feature type="transmembrane region" description="Helical" evidence="11">
    <location>
        <begin position="202"/>
        <end position="224"/>
    </location>
</feature>
<dbReference type="Gene3D" id="3.30.40.10">
    <property type="entry name" value="Zinc/RING finger domain, C3HC4 (zinc finger)"/>
    <property type="match status" value="1"/>
</dbReference>
<dbReference type="PANTHER" id="PTHR46065">
    <property type="entry name" value="E3 UBIQUITIN-PROTEIN LIGASE MARCH 2/3 FAMILY MEMBER"/>
    <property type="match status" value="1"/>
</dbReference>
<keyword evidence="6" id="KW-0833">Ubl conjugation pathway</keyword>
<dbReference type="OrthoDB" id="412381at2759"/>
<feature type="domain" description="RING-CH-type" evidence="12">
    <location>
        <begin position="38"/>
        <end position="103"/>
    </location>
</feature>